<feature type="compositionally biased region" description="Pro residues" evidence="4">
    <location>
        <begin position="994"/>
        <end position="1152"/>
    </location>
</feature>
<dbReference type="InterPro" id="IPR029021">
    <property type="entry name" value="Prot-tyrosine_phosphatase-like"/>
</dbReference>
<organism evidence="7 8">
    <name type="scientific">Zea mays</name>
    <name type="common">Maize</name>
    <dbReference type="NCBI Taxonomy" id="4577"/>
    <lineage>
        <taxon>Eukaryota</taxon>
        <taxon>Viridiplantae</taxon>
        <taxon>Streptophyta</taxon>
        <taxon>Embryophyta</taxon>
        <taxon>Tracheophyta</taxon>
        <taxon>Spermatophyta</taxon>
        <taxon>Magnoliopsida</taxon>
        <taxon>Liliopsida</taxon>
        <taxon>Poales</taxon>
        <taxon>Poaceae</taxon>
        <taxon>PACMAD clade</taxon>
        <taxon>Panicoideae</taxon>
        <taxon>Andropogonodae</taxon>
        <taxon>Andropogoneae</taxon>
        <taxon>Tripsacinae</taxon>
        <taxon>Zea</taxon>
    </lineage>
</organism>
<evidence type="ECO:0000259" key="5">
    <source>
        <dbReference type="PROSITE" id="PS51182"/>
    </source>
</evidence>
<feature type="compositionally biased region" description="Pro residues" evidence="4">
    <location>
        <begin position="976"/>
        <end position="986"/>
    </location>
</feature>
<feature type="compositionally biased region" description="Basic and acidic residues" evidence="4">
    <location>
        <begin position="1569"/>
        <end position="1583"/>
    </location>
</feature>
<feature type="compositionally biased region" description="Pro residues" evidence="4">
    <location>
        <begin position="839"/>
        <end position="850"/>
    </location>
</feature>
<dbReference type="SUPFAM" id="SSF101447">
    <property type="entry name" value="Formin homology 2 domain (FH2 domain)"/>
    <property type="match status" value="1"/>
</dbReference>
<dbReference type="InterPro" id="IPR042201">
    <property type="entry name" value="FH2_Formin_sf"/>
</dbReference>
<accession>A0A3L6FQ88</accession>
<evidence type="ECO:0000256" key="1">
    <source>
        <dbReference type="ARBA" id="ARBA00006468"/>
    </source>
</evidence>
<dbReference type="Gene3D" id="1.20.58.2220">
    <property type="entry name" value="Formin, FH2 domain"/>
    <property type="match status" value="1"/>
</dbReference>
<feature type="region of interest" description="Disordered" evidence="4">
    <location>
        <begin position="1224"/>
        <end position="1243"/>
    </location>
</feature>
<feature type="compositionally biased region" description="Pro residues" evidence="4">
    <location>
        <begin position="937"/>
        <end position="960"/>
    </location>
</feature>
<dbReference type="SUPFAM" id="SSF52799">
    <property type="entry name" value="(Phosphotyrosine protein) phosphatases II"/>
    <property type="match status" value="1"/>
</dbReference>
<keyword evidence="2" id="KW-0378">Hydrolase</keyword>
<feature type="region of interest" description="Disordered" evidence="4">
    <location>
        <begin position="748"/>
        <end position="774"/>
    </location>
</feature>
<dbReference type="InterPro" id="IPR014020">
    <property type="entry name" value="Tensin_C2-dom"/>
</dbReference>
<dbReference type="Pfam" id="PF02181">
    <property type="entry name" value="FH2"/>
    <property type="match status" value="1"/>
</dbReference>
<gene>
    <name evidence="7" type="primary">FH5_2</name>
    <name evidence="7" type="ORF">Zm00014a_031403</name>
</gene>
<evidence type="ECO:0000256" key="4">
    <source>
        <dbReference type="SAM" id="MobiDB-lite"/>
    </source>
</evidence>
<feature type="compositionally biased region" description="Basic and acidic residues" evidence="4">
    <location>
        <begin position="1227"/>
        <end position="1243"/>
    </location>
</feature>
<dbReference type="SUPFAM" id="SSF49562">
    <property type="entry name" value="C2 domain (Calcium/lipid-binding domain, CaLB)"/>
    <property type="match status" value="1"/>
</dbReference>
<dbReference type="SMART" id="SM00498">
    <property type="entry name" value="FH2"/>
    <property type="match status" value="1"/>
</dbReference>
<feature type="region of interest" description="Disordered" evidence="4">
    <location>
        <begin position="808"/>
        <end position="1168"/>
    </location>
</feature>
<dbReference type="Pfam" id="PF10409">
    <property type="entry name" value="PTEN_C2"/>
    <property type="match status" value="1"/>
</dbReference>
<comment type="similarity">
    <text evidence="1">Belongs to the formin-like family. Class-II subfamily.</text>
</comment>
<sequence length="1632" mass="177299">MALFRKFFLKKTPDRLLEISENVYVFDCCFSTDSMGEDEYRDYLSGIVAQLQEFFPDTSLMASNFWSGDKRSRISDILSEYDMTVMDYPQQYEGCPLLQLEMIHHFLKSCENWLSVEGQHNMLLMHCERGGWPVLAFMLAGLLLYRKIYTGEQRTLEMVYKQARRDFIQQFFPLNPQPSHLRYLHYITRQGGGSEWPPISRPLILDSIVLHVVPRFDTDGGCRPYLIVHGQDSSPGNKSAKVLYEMPKTKKHLQRYGQAEVPIKLSVSCHVHGDVVLEFIHIGDNIENKETMFRVMFNTAFVQSNILELNRDDIDVAWNVNNQFPRDFRAEVHFSDPVSFKPAATIEEVADDGDETDVASVDTGEEFYEAEEYWHDARKDPATHSIDGGISLNDIAEFDGGATTEERSSLEKHRSDEGVKIAVSQNFGSMNEKVAIAPTSSFENQEGLQQPREVLPNAKLSKNNDQENSDVHDIQVVATSVDSEGHKFGSTGQEDTKGVIAQTLVTTVDPSGSDGIHCQTDEQTKMSEYPDLDYTAFGSPRSLSRTDGDAHMRTKKNEGLQNGDIKIITENTISVDNELVIYEEKTIVVNGNAIQVVKNVVNEESIAAKIGKPITESRTSLDNDNGKIQTAKPSDIANGKLDGCRLESCLETVPTKKTTVHDRIVVLPATGVATEIKAKQEVLVDKQDFGIVLPQSRTVARARSPRLGSDDRGQIPDKAVLSVLKEMVVGNAKMEDQPKLAKPKIMRRWISPKKESDATSVRRPSHPPSRYYSSPAALGIRSISTDGKISVVNDAPLLSLKQPYGSNLTREATSAQSAPSPPQKSLLLGAQSASRSQVSPPPPPPPPPPTNYSSSSTPMHMGLASTGLSNLPQGASPPRSPVAQKHAFAPPAPPPPPPPPPRSGVGGNTPPPPPPRLNNSAIAPPPPPSTITRSSALPPPPPPQSMSRSAPPPPPPPPPSLCSNVPLPPLSCTLSAPPPPPPPPLPSMARSAAPSPPPPPPSRGAPPPLPLGRGAPPPPPPPPPPGRGAPPPPPPPGRGASLPPPPPPSRGAPPPPPPPVSRAGPPSPPPPPGARCGPPPPPPPPGASAPPPPPPPGARPGAPPPPPPLGPRPGAPPPPPPPGGGGRGPLPPRAPGVPTPPRAPGVPLPPGSNPSLGRGRGAVRPMGSAIGAAASRKSTLKPLHWVKVTRALQGSLWEELQRNTDSQSVSEFDVSELESLFPAAVPKSDDSSKSERRKSLGSKPEKVHLSAALALDQSTLDVDQVENLIKFCPTKEEMELLKNYTGDKQILGKCEQFFLELMKVPRMESKLRVFSFKIQFGSQVADLRRNLDIIDSSCNEIRTSLKLKEIMKKILLLGNTLNQGTARGAAVGFRLDSLLKLTDTRATNNKMTLMHYLCKVLAARSPQLLNFYADLVSLDAASKIQLKMLAEEMQAVSKGLEKVQLEYDASERDGPVSKIFREKLKEFTDNAGSDVQSLSSLFSEVGKKADALIKYFGEDPVRCPFEQVISTLLTFVTTFRKAHEENLKQAELEKKKAEKEAEAEKAKNAQLTGKNHSKSSNPSRQAKQAIERTRSVSRRGRDAGECVVTPSVANSSGIWRRPERTKRRRCRVLRSYLSVAAVSSCPDPRRRH</sequence>
<dbReference type="InterPro" id="IPR035892">
    <property type="entry name" value="C2_domain_sf"/>
</dbReference>
<comment type="caution">
    <text evidence="7">The sequence shown here is derived from an EMBL/GenBank/DDBJ whole genome shotgun (WGS) entry which is preliminary data.</text>
</comment>
<feature type="compositionally biased region" description="Basic and acidic residues" evidence="4">
    <location>
        <begin position="1532"/>
        <end position="1547"/>
    </location>
</feature>
<dbReference type="ExpressionAtlas" id="A0A3L6FQ88">
    <property type="expression patterns" value="baseline and differential"/>
</dbReference>
<feature type="domain" description="FH2" evidence="6">
    <location>
        <begin position="1170"/>
        <end position="1545"/>
    </location>
</feature>
<dbReference type="Gene3D" id="3.90.190.10">
    <property type="entry name" value="Protein tyrosine phosphatase superfamily"/>
    <property type="match status" value="1"/>
</dbReference>
<dbReference type="PANTHER" id="PTHR45733">
    <property type="entry name" value="FORMIN-J"/>
    <property type="match status" value="1"/>
</dbReference>
<evidence type="ECO:0000259" key="6">
    <source>
        <dbReference type="PROSITE" id="PS51444"/>
    </source>
</evidence>
<feature type="region of interest" description="Disordered" evidence="4">
    <location>
        <begin position="1532"/>
        <end position="1583"/>
    </location>
</feature>
<feature type="compositionally biased region" description="Low complexity" evidence="4">
    <location>
        <begin position="961"/>
        <end position="975"/>
    </location>
</feature>
<dbReference type="Gene3D" id="2.60.40.1110">
    <property type="match status" value="1"/>
</dbReference>
<dbReference type="PROSITE" id="PS51182">
    <property type="entry name" value="C2_TENSIN"/>
    <property type="match status" value="1"/>
</dbReference>
<evidence type="ECO:0000256" key="3">
    <source>
        <dbReference type="RuleBase" id="RU361260"/>
    </source>
</evidence>
<reference evidence="7 8" key="1">
    <citation type="journal article" date="2018" name="Nat. Genet.">
        <title>Extensive intraspecific gene order and gene structural variations between Mo17 and other maize genomes.</title>
        <authorList>
            <person name="Sun S."/>
            <person name="Zhou Y."/>
            <person name="Chen J."/>
            <person name="Shi J."/>
            <person name="Zhao H."/>
            <person name="Zhao H."/>
            <person name="Song W."/>
            <person name="Zhang M."/>
            <person name="Cui Y."/>
            <person name="Dong X."/>
            <person name="Liu H."/>
            <person name="Ma X."/>
            <person name="Jiao Y."/>
            <person name="Wang B."/>
            <person name="Wei X."/>
            <person name="Stein J.C."/>
            <person name="Glaubitz J.C."/>
            <person name="Lu F."/>
            <person name="Yu G."/>
            <person name="Liang C."/>
            <person name="Fengler K."/>
            <person name="Li B."/>
            <person name="Rafalski A."/>
            <person name="Schnable P.S."/>
            <person name="Ware D.H."/>
            <person name="Buckler E.S."/>
            <person name="Lai J."/>
        </authorList>
    </citation>
    <scope>NUCLEOTIDE SEQUENCE [LARGE SCALE GENOMIC DNA]</scope>
    <source>
        <strain evidence="8">cv. Missouri 17</strain>
        <tissue evidence="7">Seedling</tissue>
    </source>
</reference>
<evidence type="ECO:0000256" key="2">
    <source>
        <dbReference type="ARBA" id="ARBA00022912"/>
    </source>
</evidence>
<keyword evidence="2" id="KW-0904">Protein phosphatase</keyword>
<dbReference type="Proteomes" id="UP000251960">
    <property type="component" value="Chromosome 2"/>
</dbReference>
<feature type="compositionally biased region" description="Polar residues" evidence="4">
    <location>
        <begin position="1551"/>
        <end position="1566"/>
    </location>
</feature>
<proteinExistence type="inferred from homology"/>
<evidence type="ECO:0000313" key="7">
    <source>
        <dbReference type="EMBL" id="PWZ37045.1"/>
    </source>
</evidence>
<dbReference type="EMBL" id="NCVQ01000003">
    <property type="protein sequence ID" value="PWZ37045.1"/>
    <property type="molecule type" value="Genomic_DNA"/>
</dbReference>
<protein>
    <recommendedName>
        <fullName evidence="3">Formin-like protein</fullName>
    </recommendedName>
</protein>
<dbReference type="PROSITE" id="PS51444">
    <property type="entry name" value="FH2"/>
    <property type="match status" value="1"/>
</dbReference>
<name>A0A3L6FQ88_MAIZE</name>
<dbReference type="InterPro" id="IPR051144">
    <property type="entry name" value="Formin_homology_domain"/>
</dbReference>
<dbReference type="SMART" id="SM01326">
    <property type="entry name" value="PTEN_C2"/>
    <property type="match status" value="1"/>
</dbReference>
<feature type="compositionally biased region" description="Pro residues" evidence="4">
    <location>
        <begin position="890"/>
        <end position="902"/>
    </location>
</feature>
<dbReference type="GO" id="GO:0004721">
    <property type="term" value="F:phosphoprotein phosphatase activity"/>
    <property type="evidence" value="ECO:0007669"/>
    <property type="project" value="UniProtKB-KW"/>
</dbReference>
<dbReference type="PANTHER" id="PTHR45733:SF10">
    <property type="entry name" value="FORMIN-LIKE PROTEIN 15A-RELATED"/>
    <property type="match status" value="1"/>
</dbReference>
<evidence type="ECO:0000313" key="8">
    <source>
        <dbReference type="Proteomes" id="UP000251960"/>
    </source>
</evidence>
<feature type="domain" description="C2 tensin-type" evidence="5">
    <location>
        <begin position="200"/>
        <end position="337"/>
    </location>
</feature>
<dbReference type="InterPro" id="IPR015425">
    <property type="entry name" value="FH2_Formin"/>
</dbReference>